<evidence type="ECO:0000313" key="2">
    <source>
        <dbReference type="EMBL" id="RHH52770.1"/>
    </source>
</evidence>
<gene>
    <name evidence="2" type="ORF">DW206_01775</name>
    <name evidence="1" type="ORF">F3F25_02785</name>
</gene>
<name>A0A3E5I794_BACOV</name>
<comment type="caution">
    <text evidence="2">The sequence shown here is derived from an EMBL/GenBank/DDBJ whole genome shotgun (WGS) entry which is preliminary data.</text>
</comment>
<dbReference type="AlphaFoldDB" id="A0A3E5I794"/>
<evidence type="ECO:0000313" key="3">
    <source>
        <dbReference type="Proteomes" id="UP000283329"/>
    </source>
</evidence>
<organism evidence="2 3">
    <name type="scientific">Bacteroides ovatus</name>
    <dbReference type="NCBI Taxonomy" id="28116"/>
    <lineage>
        <taxon>Bacteria</taxon>
        <taxon>Pseudomonadati</taxon>
        <taxon>Bacteroidota</taxon>
        <taxon>Bacteroidia</taxon>
        <taxon>Bacteroidales</taxon>
        <taxon>Bacteroidaceae</taxon>
        <taxon>Bacteroides</taxon>
    </lineage>
</organism>
<dbReference type="EMBL" id="QRJR01000001">
    <property type="protein sequence ID" value="RHH52770.1"/>
    <property type="molecule type" value="Genomic_DNA"/>
</dbReference>
<dbReference type="Pfam" id="PF15892">
    <property type="entry name" value="BNR_4"/>
    <property type="match status" value="1"/>
</dbReference>
<dbReference type="Proteomes" id="UP000283329">
    <property type="component" value="Unassembled WGS sequence"/>
</dbReference>
<sequence length="579" mass="66695">MKRKIILILLFFCISIIRLYAENIENVPTGGGYPVTTEGAWCWFADPRALHYENKGGTINMTYIGYIDIHGNIKAMQYDFKKKKQDEVLIRSYFQPDDHNNPTFLVLPDERIMIFYSRHTDEPCFYYRVSRNPGDITTLGEEKMIKTKNNTTYPSPFILSDDPEHIYLCWRGIGWHPTIAKLSLPDEKDEVNVVWGPYQMVKSTGARPYAKYMSNGKDRIYLTYTTGHPDNELPNYLYFNYIDIHTLQLKDVKGTVLSTISDGMFKVDKTAEYLARYPLTIVDNPSGQRDWVWQVTSDKKGNPVIAMVRISNDKESHDYYYAKWNGQEWKKTFLANAGGHFHQTPNLEKCYSAGMAIDPANTNMVYCSLPIEGKYGRVYEIVKFALNEKGGIHAKEVVTENSQLNNIRPYMLPDSEHSPLRLTWMYGDYYDWIVSQIRPQGYSTGIACDFKGFSGKERKRVTASATGKVPAFNPAKSFVWERTITLDADNYQGRLLQAGDLEYYLNGQTMNPEIRYKGKSYVSTNVFGTSDCWNTKPRGTGGHWYAPQKYENVRLRIDYKKGVLCVYINGLLDQKIIIK</sequence>
<reference evidence="1 4" key="2">
    <citation type="journal article" date="2019" name="Nat. Med.">
        <title>A library of human gut bacterial isolates paired with longitudinal multiomics data enables mechanistic microbiome research.</title>
        <authorList>
            <person name="Poyet M."/>
            <person name="Groussin M."/>
            <person name="Gibbons S.M."/>
            <person name="Avila-Pacheco J."/>
            <person name="Jiang X."/>
            <person name="Kearney S.M."/>
            <person name="Perrotta A.R."/>
            <person name="Berdy B."/>
            <person name="Zhao S."/>
            <person name="Lieberman T.D."/>
            <person name="Swanson P.K."/>
            <person name="Smith M."/>
            <person name="Roesemann S."/>
            <person name="Alexander J.E."/>
            <person name="Rich S.A."/>
            <person name="Livny J."/>
            <person name="Vlamakis H."/>
            <person name="Clish C."/>
            <person name="Bullock K."/>
            <person name="Deik A."/>
            <person name="Scott J."/>
            <person name="Pierce K.A."/>
            <person name="Xavier R.J."/>
            <person name="Alm E.J."/>
        </authorList>
    </citation>
    <scope>NUCLEOTIDE SEQUENCE [LARGE SCALE GENOMIC DNA]</scope>
    <source>
        <strain evidence="1 4">BIOML-A160</strain>
    </source>
</reference>
<evidence type="ECO:0008006" key="5">
    <source>
        <dbReference type="Google" id="ProtNLM"/>
    </source>
</evidence>
<reference evidence="2 3" key="1">
    <citation type="submission" date="2018-08" db="EMBL/GenBank/DDBJ databases">
        <title>A genome reference for cultivated species of the human gut microbiota.</title>
        <authorList>
            <person name="Zou Y."/>
            <person name="Xue W."/>
            <person name="Luo G."/>
        </authorList>
    </citation>
    <scope>NUCLEOTIDE SEQUENCE [LARGE SCALE GENOMIC DNA]</scope>
    <source>
        <strain evidence="2 3">AM17-48</strain>
    </source>
</reference>
<dbReference type="RefSeq" id="WP_115483760.1">
    <property type="nucleotide sequence ID" value="NZ_BAABYV010000001.1"/>
</dbReference>
<dbReference type="EMBL" id="VWLB01000003">
    <property type="protein sequence ID" value="KAA3930984.1"/>
    <property type="molecule type" value="Genomic_DNA"/>
</dbReference>
<evidence type="ECO:0000313" key="4">
    <source>
        <dbReference type="Proteomes" id="UP000365824"/>
    </source>
</evidence>
<accession>A0A3E5I794</accession>
<evidence type="ECO:0000313" key="1">
    <source>
        <dbReference type="EMBL" id="KAA3930984.1"/>
    </source>
</evidence>
<proteinExistence type="predicted"/>
<protein>
    <recommendedName>
        <fullName evidence="5">BNR repeat-containing family member</fullName>
    </recommendedName>
</protein>
<dbReference type="Proteomes" id="UP000365824">
    <property type="component" value="Unassembled WGS sequence"/>
</dbReference>